<feature type="domain" description="Polymerase beta nucleotidyltransferase" evidence="1">
    <location>
        <begin position="29"/>
        <end position="118"/>
    </location>
</feature>
<reference evidence="2" key="1">
    <citation type="journal article" date="2020" name="mSystems">
        <title>Genome- and Community-Level Interaction Insights into Carbon Utilization and Element Cycling Functions of Hydrothermarchaeota in Hydrothermal Sediment.</title>
        <authorList>
            <person name="Zhou Z."/>
            <person name="Liu Y."/>
            <person name="Xu W."/>
            <person name="Pan J."/>
            <person name="Luo Z.H."/>
            <person name="Li M."/>
        </authorList>
    </citation>
    <scope>NUCLEOTIDE SEQUENCE [LARGE SCALE GENOMIC DNA]</scope>
    <source>
        <strain evidence="2">HyVt-483</strain>
    </source>
</reference>
<accession>A0A7C3CLX8</accession>
<evidence type="ECO:0000313" key="2">
    <source>
        <dbReference type="EMBL" id="HFC98252.1"/>
    </source>
</evidence>
<proteinExistence type="predicted"/>
<sequence>MRTWCALRKSRKDCKNLALSPKLEERLKRITEHLAARLNPRAIYLFGSLSRGKRARSGFDIDLLVVGGRKLSHREKRILREEVDEVAGIYPVDLLFESEVAPEFAERVKSEGVPLYDAQG</sequence>
<gene>
    <name evidence="2" type="ORF">ENJ40_07340</name>
</gene>
<dbReference type="InterPro" id="IPR052930">
    <property type="entry name" value="TA_antitoxin_MntA"/>
</dbReference>
<dbReference type="InterPro" id="IPR043519">
    <property type="entry name" value="NT_sf"/>
</dbReference>
<name>A0A7C3CLX8_9BACT</name>
<comment type="caution">
    <text evidence="2">The sequence shown here is derived from an EMBL/GenBank/DDBJ whole genome shotgun (WGS) entry which is preliminary data.</text>
</comment>
<dbReference type="Proteomes" id="UP000886043">
    <property type="component" value="Unassembled WGS sequence"/>
</dbReference>
<organism evidence="2">
    <name type="scientific">Thermosulfurimonas dismutans</name>
    <dbReference type="NCBI Taxonomy" id="999894"/>
    <lineage>
        <taxon>Bacteria</taxon>
        <taxon>Pseudomonadati</taxon>
        <taxon>Thermodesulfobacteriota</taxon>
        <taxon>Thermodesulfobacteria</taxon>
        <taxon>Thermodesulfobacteriales</taxon>
        <taxon>Thermodesulfobacteriaceae</taxon>
        <taxon>Thermosulfurimonas</taxon>
    </lineage>
</organism>
<dbReference type="Gene3D" id="3.30.460.10">
    <property type="entry name" value="Beta Polymerase, domain 2"/>
    <property type="match status" value="1"/>
</dbReference>
<evidence type="ECO:0000259" key="1">
    <source>
        <dbReference type="Pfam" id="PF18765"/>
    </source>
</evidence>
<dbReference type="EMBL" id="DRMH01000098">
    <property type="protein sequence ID" value="HFC98252.1"/>
    <property type="molecule type" value="Genomic_DNA"/>
</dbReference>
<protein>
    <submittedName>
        <fullName evidence="2">Nucleotidyltransferase domain-containing protein</fullName>
    </submittedName>
</protein>
<dbReference type="PANTHER" id="PTHR43852:SF2">
    <property type="entry name" value="PROTEIN ADENYLYLTRANSFERASE MNTA"/>
    <property type="match status" value="1"/>
</dbReference>
<dbReference type="InterPro" id="IPR041633">
    <property type="entry name" value="Polbeta"/>
</dbReference>
<dbReference type="AlphaFoldDB" id="A0A7C3CLX8"/>
<dbReference type="Pfam" id="PF18765">
    <property type="entry name" value="Polbeta"/>
    <property type="match status" value="1"/>
</dbReference>
<dbReference type="SUPFAM" id="SSF81301">
    <property type="entry name" value="Nucleotidyltransferase"/>
    <property type="match status" value="1"/>
</dbReference>
<dbReference type="CDD" id="cd05403">
    <property type="entry name" value="NT_KNTase_like"/>
    <property type="match status" value="1"/>
</dbReference>
<dbReference type="PANTHER" id="PTHR43852">
    <property type="entry name" value="NUCLEOTIDYLTRANSFERASE"/>
    <property type="match status" value="1"/>
</dbReference>